<dbReference type="Gene3D" id="3.40.190.10">
    <property type="entry name" value="Periplasmic binding protein-like II"/>
    <property type="match status" value="2"/>
</dbReference>
<evidence type="ECO:0000256" key="8">
    <source>
        <dbReference type="SAM" id="SignalP"/>
    </source>
</evidence>
<dbReference type="Proteomes" id="UP001172778">
    <property type="component" value="Unassembled WGS sequence"/>
</dbReference>
<feature type="chain" id="PRO_5046863155" description="Phosphate-binding protein PstS" evidence="8">
    <location>
        <begin position="25"/>
        <end position="347"/>
    </location>
</feature>
<dbReference type="PANTHER" id="PTHR42996:SF1">
    <property type="entry name" value="PHOSPHATE-BINDING PROTEIN PSTS"/>
    <property type="match status" value="1"/>
</dbReference>
<evidence type="ECO:0000256" key="2">
    <source>
        <dbReference type="ARBA" id="ARBA00008725"/>
    </source>
</evidence>
<feature type="domain" description="PBP" evidence="9">
    <location>
        <begin position="23"/>
        <end position="308"/>
    </location>
</feature>
<dbReference type="EMBL" id="JARRAF010000004">
    <property type="protein sequence ID" value="MDK2123357.1"/>
    <property type="molecule type" value="Genomic_DNA"/>
</dbReference>
<gene>
    <name evidence="10" type="primary">pstS</name>
    <name evidence="10" type="ORF">PZA18_04745</name>
</gene>
<evidence type="ECO:0000256" key="6">
    <source>
        <dbReference type="ARBA" id="ARBA00022592"/>
    </source>
</evidence>
<evidence type="ECO:0000256" key="7">
    <source>
        <dbReference type="PIRNR" id="PIRNR002756"/>
    </source>
</evidence>
<dbReference type="PIRSF" id="PIRSF002756">
    <property type="entry name" value="PstS"/>
    <property type="match status" value="1"/>
</dbReference>
<dbReference type="NCBIfam" id="TIGR00975">
    <property type="entry name" value="3a0107s03"/>
    <property type="match status" value="1"/>
</dbReference>
<dbReference type="InterPro" id="IPR050962">
    <property type="entry name" value="Phosphate-bind_PstS"/>
</dbReference>
<accession>A0ABT7DXI6</accession>
<comment type="subunit">
    <text evidence="3 7">The complex is composed of two ATP-binding proteins (PstB), two transmembrane proteins (PstC and PstA) and a solute-binding protein (PstS).</text>
</comment>
<comment type="caution">
    <text evidence="10">The sequence shown here is derived from an EMBL/GenBank/DDBJ whole genome shotgun (WGS) entry which is preliminary data.</text>
</comment>
<sequence>MVVKATRNIAILVALSLSTSSTFAAALNGAGSSFSEGLYKKWGAAYGAATGKDLSFTPTDSGEGIKSVLERRSDFGASDEPLKSNDLEARGIAQYPVALGGLVMAINLPGIPAGQVKLTPELISDIYLGKIKRWNDPKIVELNSQLPAKALDVGIIPIYRTEPSGSTFILSSYLDSTNTSWKAAGKGVKSAVTGLSGLPVKGSSAVVETLKKTIGGIAYLDYGRAAREKLDFTQLPNRMGVFLSASAESIQASTQYEAEKARTYGDSDFYLVLANNDTYRGWPLSMATFVVVPKAGKDVNSVLDFIYWGYKNGDSSLREAGYVPLPDAMKLRVRQSWSRRFGYKAGF</sequence>
<dbReference type="RefSeq" id="WP_284099646.1">
    <property type="nucleotide sequence ID" value="NZ_JARRAF010000004.1"/>
</dbReference>
<proteinExistence type="inferred from homology"/>
<dbReference type="InterPro" id="IPR024370">
    <property type="entry name" value="PBP_domain"/>
</dbReference>
<keyword evidence="8" id="KW-0732">Signal</keyword>
<keyword evidence="11" id="KW-1185">Reference proteome</keyword>
<comment type="similarity">
    <text evidence="2 7">Belongs to the PstS family.</text>
</comment>
<dbReference type="Pfam" id="PF12849">
    <property type="entry name" value="PBP_like_2"/>
    <property type="match status" value="1"/>
</dbReference>
<comment type="function">
    <text evidence="1 7">Part of the ABC transporter complex PstSACB involved in phosphate import.</text>
</comment>
<dbReference type="PANTHER" id="PTHR42996">
    <property type="entry name" value="PHOSPHATE-BINDING PROTEIN PSTS"/>
    <property type="match status" value="1"/>
</dbReference>
<dbReference type="CDD" id="cd13565">
    <property type="entry name" value="PBP2_PstS"/>
    <property type="match status" value="1"/>
</dbReference>
<evidence type="ECO:0000259" key="9">
    <source>
        <dbReference type="Pfam" id="PF12849"/>
    </source>
</evidence>
<protein>
    <recommendedName>
        <fullName evidence="4 7">Phosphate-binding protein PstS</fullName>
    </recommendedName>
</protein>
<evidence type="ECO:0000313" key="11">
    <source>
        <dbReference type="Proteomes" id="UP001172778"/>
    </source>
</evidence>
<dbReference type="InterPro" id="IPR005673">
    <property type="entry name" value="ABC_phos-bd_PstS"/>
</dbReference>
<evidence type="ECO:0000313" key="10">
    <source>
        <dbReference type="EMBL" id="MDK2123357.1"/>
    </source>
</evidence>
<reference evidence="10" key="1">
    <citation type="submission" date="2023-03" db="EMBL/GenBank/DDBJ databases">
        <title>Chitinimonas shenzhenensis gen. nov., sp. nov., a novel member of family Burkholderiaceae isolated from activated sludge collected in Shen Zhen, China.</title>
        <authorList>
            <person name="Wang X."/>
        </authorList>
    </citation>
    <scope>NUCLEOTIDE SEQUENCE</scope>
    <source>
        <strain evidence="10">DQS-5</strain>
    </source>
</reference>
<evidence type="ECO:0000256" key="1">
    <source>
        <dbReference type="ARBA" id="ARBA00002841"/>
    </source>
</evidence>
<evidence type="ECO:0000256" key="3">
    <source>
        <dbReference type="ARBA" id="ARBA00011529"/>
    </source>
</evidence>
<keyword evidence="5 7" id="KW-0813">Transport</keyword>
<keyword evidence="6 7" id="KW-0592">Phosphate transport</keyword>
<name>A0ABT7DXI6_9NEIS</name>
<feature type="signal peptide" evidence="8">
    <location>
        <begin position="1"/>
        <end position="24"/>
    </location>
</feature>
<organism evidence="10 11">
    <name type="scientific">Parachitinimonas caeni</name>
    <dbReference type="NCBI Taxonomy" id="3031301"/>
    <lineage>
        <taxon>Bacteria</taxon>
        <taxon>Pseudomonadati</taxon>
        <taxon>Pseudomonadota</taxon>
        <taxon>Betaproteobacteria</taxon>
        <taxon>Neisseriales</taxon>
        <taxon>Chitinibacteraceae</taxon>
        <taxon>Parachitinimonas</taxon>
    </lineage>
</organism>
<evidence type="ECO:0000256" key="5">
    <source>
        <dbReference type="ARBA" id="ARBA00022448"/>
    </source>
</evidence>
<dbReference type="SUPFAM" id="SSF53850">
    <property type="entry name" value="Periplasmic binding protein-like II"/>
    <property type="match status" value="1"/>
</dbReference>
<evidence type="ECO:0000256" key="4">
    <source>
        <dbReference type="ARBA" id="ARBA00021889"/>
    </source>
</evidence>